<protein>
    <recommendedName>
        <fullName evidence="10">Phosphatidic acid phosphatase type 2/haloperoxidase domain-containing protein</fullName>
    </recommendedName>
</protein>
<dbReference type="CDD" id="cd03388">
    <property type="entry name" value="PAP2_SPPase1"/>
    <property type="match status" value="1"/>
</dbReference>
<feature type="transmembrane region" description="Helical" evidence="9">
    <location>
        <begin position="167"/>
        <end position="185"/>
    </location>
</feature>
<dbReference type="InterPro" id="IPR000326">
    <property type="entry name" value="PAP2/HPO"/>
</dbReference>
<evidence type="ECO:0000259" key="10">
    <source>
        <dbReference type="SMART" id="SM00014"/>
    </source>
</evidence>
<feature type="region of interest" description="Disordered" evidence="8">
    <location>
        <begin position="399"/>
        <end position="472"/>
    </location>
</feature>
<keyword evidence="5 9" id="KW-1133">Transmembrane helix</keyword>
<gene>
    <name evidence="11" type="ORF">TWF730_010324</name>
</gene>
<evidence type="ECO:0000256" key="4">
    <source>
        <dbReference type="ARBA" id="ARBA00022824"/>
    </source>
</evidence>
<dbReference type="GO" id="GO:0005789">
    <property type="term" value="C:endoplasmic reticulum membrane"/>
    <property type="evidence" value="ECO:0007669"/>
    <property type="project" value="UniProtKB-SubCell"/>
</dbReference>
<dbReference type="Gene3D" id="1.20.144.10">
    <property type="entry name" value="Phosphatidic acid phosphatase type 2/haloperoxidase"/>
    <property type="match status" value="1"/>
</dbReference>
<keyword evidence="4" id="KW-0256">Endoplasmic reticulum</keyword>
<keyword evidence="3" id="KW-0378">Hydrolase</keyword>
<feature type="transmembrane region" description="Helical" evidence="9">
    <location>
        <begin position="92"/>
        <end position="113"/>
    </location>
</feature>
<dbReference type="InterPro" id="IPR036938">
    <property type="entry name" value="PAP2/HPO_sf"/>
</dbReference>
<evidence type="ECO:0000256" key="7">
    <source>
        <dbReference type="ARBA" id="ARBA00038324"/>
    </source>
</evidence>
<evidence type="ECO:0000256" key="1">
    <source>
        <dbReference type="ARBA" id="ARBA00004477"/>
    </source>
</evidence>
<comment type="similarity">
    <text evidence="7">Belongs to the type 2 lipid phosphate phosphatase family.</text>
</comment>
<feature type="transmembrane region" description="Helical" evidence="9">
    <location>
        <begin position="219"/>
        <end position="239"/>
    </location>
</feature>
<feature type="transmembrane region" description="Helical" evidence="9">
    <location>
        <begin position="192"/>
        <end position="213"/>
    </location>
</feature>
<feature type="transmembrane region" description="Helical" evidence="9">
    <location>
        <begin position="251"/>
        <end position="273"/>
    </location>
</feature>
<evidence type="ECO:0000256" key="9">
    <source>
        <dbReference type="SAM" id="Phobius"/>
    </source>
</evidence>
<reference evidence="11 12" key="1">
    <citation type="submission" date="2019-10" db="EMBL/GenBank/DDBJ databases">
        <authorList>
            <person name="Palmer J.M."/>
        </authorList>
    </citation>
    <scope>NUCLEOTIDE SEQUENCE [LARGE SCALE GENOMIC DNA]</scope>
    <source>
        <strain evidence="11 12">TWF730</strain>
    </source>
</reference>
<feature type="transmembrane region" description="Helical" evidence="9">
    <location>
        <begin position="61"/>
        <end position="86"/>
    </location>
</feature>
<keyword evidence="12" id="KW-1185">Reference proteome</keyword>
<feature type="transmembrane region" description="Helical" evidence="9">
    <location>
        <begin position="134"/>
        <end position="155"/>
    </location>
</feature>
<dbReference type="PANTHER" id="PTHR14969:SF28">
    <property type="entry name" value="DIHYDROSPHINGOSINE 1-PHOSPHATE PHOSPHATASE LCB3-RELATED"/>
    <property type="match status" value="1"/>
</dbReference>
<dbReference type="SMART" id="SM00014">
    <property type="entry name" value="acidPPc"/>
    <property type="match status" value="1"/>
</dbReference>
<feature type="domain" description="Phosphatidic acid phosphatase type 2/haloperoxidase" evidence="10">
    <location>
        <begin position="91"/>
        <end position="210"/>
    </location>
</feature>
<proteinExistence type="inferred from homology"/>
<accession>A0AAV9URN8</accession>
<comment type="caution">
    <text evidence="11">The sequence shown here is derived from an EMBL/GenBank/DDBJ whole genome shotgun (WGS) entry which is preliminary data.</text>
</comment>
<keyword evidence="2 9" id="KW-0812">Transmembrane</keyword>
<dbReference type="PANTHER" id="PTHR14969">
    <property type="entry name" value="SPHINGOSINE-1-PHOSPHATE PHOSPHOHYDROLASE"/>
    <property type="match status" value="1"/>
</dbReference>
<evidence type="ECO:0000256" key="2">
    <source>
        <dbReference type="ARBA" id="ARBA00022692"/>
    </source>
</evidence>
<evidence type="ECO:0000313" key="11">
    <source>
        <dbReference type="EMBL" id="KAK6345989.1"/>
    </source>
</evidence>
<dbReference type="AlphaFoldDB" id="A0AAV9URN8"/>
<organism evidence="11 12">
    <name type="scientific">Orbilia blumenaviensis</name>
    <dbReference type="NCBI Taxonomy" id="1796055"/>
    <lineage>
        <taxon>Eukaryota</taxon>
        <taxon>Fungi</taxon>
        <taxon>Dikarya</taxon>
        <taxon>Ascomycota</taxon>
        <taxon>Pezizomycotina</taxon>
        <taxon>Orbiliomycetes</taxon>
        <taxon>Orbiliales</taxon>
        <taxon>Orbiliaceae</taxon>
        <taxon>Orbilia</taxon>
    </lineage>
</organism>
<sequence length="528" mass="59379">MAPPLSAGDTDAGLRPHDHYKIRLPKWRYSLRQKLLPLIRWETPYLAAIQGSLRSDPLDTYFAITANLGTHTFFMIFLPICFWFGYTEFGRGLVHVLASGVFFSGFMKDFFCLPRPLSPPLHRITMSGSAALEYGFPSTHSTNAVSVALYSLLVLRDNPSIPDNQRLIYIILAALYATSIVFGRVYCGMHGFLDVVVGSILGVILALAEWVYGPVTNQWVWYGTWVAPLTMTLAILLFVRIHPEPADPCPCFDDGVAFAGVVIGIEVGQWHYSKTSFGWNHPVPATVPYSYESVGLVTTFIRFAIGVVIIFVWREVAKSVLLKYLPPLFRFIGRIGLVLPRRDFIDAREYKSVPSHLPDETIPPIGQLPRMIRRGRSDSVGPQSAADAYETLAFRERKRRESLGQEGASPGSRSPVRSPLGQENGSNNNHHHQHQHHSFGGYLQQHQQQLKQEEKLREEEEEEKASNEAYEKQEREMLSQIEKPRVRYDVEVVTKLLVYSGIAWWAVEGTPILFELVGLGAGQPGADK</sequence>
<comment type="subcellular location">
    <subcellularLocation>
        <location evidence="1">Endoplasmic reticulum membrane</location>
        <topology evidence="1">Multi-pass membrane protein</topology>
    </subcellularLocation>
</comment>
<dbReference type="EMBL" id="JAVHNS010000008">
    <property type="protein sequence ID" value="KAK6345989.1"/>
    <property type="molecule type" value="Genomic_DNA"/>
</dbReference>
<dbReference type="GO" id="GO:0042392">
    <property type="term" value="F:sphingosine-1-phosphate phosphatase activity"/>
    <property type="evidence" value="ECO:0007669"/>
    <property type="project" value="TreeGrafter"/>
</dbReference>
<feature type="compositionally biased region" description="Basic and acidic residues" evidence="8">
    <location>
        <begin position="451"/>
        <end position="472"/>
    </location>
</feature>
<dbReference type="Proteomes" id="UP001373714">
    <property type="component" value="Unassembled WGS sequence"/>
</dbReference>
<evidence type="ECO:0000256" key="5">
    <source>
        <dbReference type="ARBA" id="ARBA00022989"/>
    </source>
</evidence>
<evidence type="ECO:0000256" key="8">
    <source>
        <dbReference type="SAM" id="MobiDB-lite"/>
    </source>
</evidence>
<name>A0AAV9URN8_9PEZI</name>
<dbReference type="SUPFAM" id="SSF48317">
    <property type="entry name" value="Acid phosphatase/Vanadium-dependent haloperoxidase"/>
    <property type="match status" value="1"/>
</dbReference>
<evidence type="ECO:0000313" key="12">
    <source>
        <dbReference type="Proteomes" id="UP001373714"/>
    </source>
</evidence>
<evidence type="ECO:0000256" key="6">
    <source>
        <dbReference type="ARBA" id="ARBA00023136"/>
    </source>
</evidence>
<keyword evidence="6 9" id="KW-0472">Membrane</keyword>
<dbReference type="Pfam" id="PF01569">
    <property type="entry name" value="PAP2"/>
    <property type="match status" value="1"/>
</dbReference>
<evidence type="ECO:0000256" key="3">
    <source>
        <dbReference type="ARBA" id="ARBA00022801"/>
    </source>
</evidence>
<feature type="transmembrane region" description="Helical" evidence="9">
    <location>
        <begin position="293"/>
        <end position="313"/>
    </location>
</feature>